<accession>A0ABY2L3Q4</accession>
<reference evidence="2" key="1">
    <citation type="journal article" date="2019" name="PLoS Negl. Trop. Dis.">
        <title>Revisiting the worldwide diversity of Leptospira species in the environment.</title>
        <authorList>
            <person name="Vincent A.T."/>
            <person name="Schiettekatte O."/>
            <person name="Bourhy P."/>
            <person name="Veyrier F.J."/>
            <person name="Picardeau M."/>
        </authorList>
    </citation>
    <scope>NUCLEOTIDE SEQUENCE [LARGE SCALE GENOMIC DNA]</scope>
    <source>
        <strain evidence="2">201800295</strain>
    </source>
</reference>
<comment type="caution">
    <text evidence="1">The sequence shown here is derived from an EMBL/GenBank/DDBJ whole genome shotgun (WGS) entry which is preliminary data.</text>
</comment>
<evidence type="ECO:0000313" key="1">
    <source>
        <dbReference type="EMBL" id="TGK48559.1"/>
    </source>
</evidence>
<dbReference type="Proteomes" id="UP000297617">
    <property type="component" value="Unassembled WGS sequence"/>
</dbReference>
<organism evidence="1 2">
    <name type="scientific">Leptospira bouyouniensis</name>
    <dbReference type="NCBI Taxonomy" id="2484911"/>
    <lineage>
        <taxon>Bacteria</taxon>
        <taxon>Pseudomonadati</taxon>
        <taxon>Spirochaetota</taxon>
        <taxon>Spirochaetia</taxon>
        <taxon>Leptospirales</taxon>
        <taxon>Leptospiraceae</taxon>
        <taxon>Leptospira</taxon>
    </lineage>
</organism>
<keyword evidence="2" id="KW-1185">Reference proteome</keyword>
<evidence type="ECO:0000313" key="2">
    <source>
        <dbReference type="Proteomes" id="UP000297617"/>
    </source>
</evidence>
<name>A0ABY2L3Q4_9LEPT</name>
<dbReference type="EMBL" id="RQFD01000015">
    <property type="protein sequence ID" value="TGK48559.1"/>
    <property type="molecule type" value="Genomic_DNA"/>
</dbReference>
<sequence length="317" mass="37195">MKKLLIRILQRLLNRLFLDYIDEQKKINLRLEKIHIDLGKLQSKANIQKSSLNLSENGFSVFSQWDEDGIIQFIIYKIPEIPRIFIEFGVENYTESNTRFLLLKDHWKGLIIDGSEEYINSIKKTELYWKTKLIAEYAFIDADNIETIFAKNNFSGDIGILSVDIDGNDYWILKKITSVRPVVVIVEFNNLLGIKKSLSVPYDPKFIRHDKHYSGLYFGASLKAFYDLLNIRGYSFIGCNEINNNAFFVLNEFAGRFQVLTLEEGYSYNWVRESRNSIGDLTFLDNRLERLEEIKDLDFLDLESNQLIKIKDYIDYI</sequence>
<gene>
    <name evidence="1" type="ORF">EHQ10_12680</name>
</gene>
<proteinExistence type="predicted"/>
<protein>
    <submittedName>
        <fullName evidence="1">Uncharacterized protein</fullName>
    </submittedName>
</protein>
<dbReference type="RefSeq" id="WP_135754272.1">
    <property type="nucleotide sequence ID" value="NZ_RQFD01000015.1"/>
</dbReference>